<evidence type="ECO:0000313" key="2">
    <source>
        <dbReference type="Proteomes" id="UP000011713"/>
    </source>
</evidence>
<keyword evidence="2" id="KW-1185">Reference proteome</keyword>
<dbReference type="EnsemblProtists" id="HpaT810532">
    <property type="protein sequence ID" value="HpaP810532"/>
    <property type="gene ID" value="HpaG810532"/>
</dbReference>
<reference evidence="2" key="1">
    <citation type="journal article" date="2010" name="Science">
        <title>Signatures of adaptation to obligate biotrophy in the Hyaloperonospora arabidopsidis genome.</title>
        <authorList>
            <person name="Baxter L."/>
            <person name="Tripathy S."/>
            <person name="Ishaque N."/>
            <person name="Boot N."/>
            <person name="Cabral A."/>
            <person name="Kemen E."/>
            <person name="Thines M."/>
            <person name="Ah-Fong A."/>
            <person name="Anderson R."/>
            <person name="Badejoko W."/>
            <person name="Bittner-Eddy P."/>
            <person name="Boore J.L."/>
            <person name="Chibucos M.C."/>
            <person name="Coates M."/>
            <person name="Dehal P."/>
            <person name="Delehaunty K."/>
            <person name="Dong S."/>
            <person name="Downton P."/>
            <person name="Dumas B."/>
            <person name="Fabro G."/>
            <person name="Fronick C."/>
            <person name="Fuerstenberg S.I."/>
            <person name="Fulton L."/>
            <person name="Gaulin E."/>
            <person name="Govers F."/>
            <person name="Hughes L."/>
            <person name="Humphray S."/>
            <person name="Jiang R.H."/>
            <person name="Judelson H."/>
            <person name="Kamoun S."/>
            <person name="Kyung K."/>
            <person name="Meijer H."/>
            <person name="Minx P."/>
            <person name="Morris P."/>
            <person name="Nelson J."/>
            <person name="Phuntumart V."/>
            <person name="Qutob D."/>
            <person name="Rehmany A."/>
            <person name="Rougon-Cardoso A."/>
            <person name="Ryden P."/>
            <person name="Torto-Alalibo T."/>
            <person name="Studholme D."/>
            <person name="Wang Y."/>
            <person name="Win J."/>
            <person name="Wood J."/>
            <person name="Clifton S.W."/>
            <person name="Rogers J."/>
            <person name="Van den Ackerveken G."/>
            <person name="Jones J.D."/>
            <person name="McDowell J.M."/>
            <person name="Beynon J."/>
            <person name="Tyler B.M."/>
        </authorList>
    </citation>
    <scope>NUCLEOTIDE SEQUENCE [LARGE SCALE GENOMIC DNA]</scope>
    <source>
        <strain evidence="2">Emoy2</strain>
    </source>
</reference>
<name>M4BVI9_HYAAE</name>
<accession>M4BVI9</accession>
<organism evidence="1 2">
    <name type="scientific">Hyaloperonospora arabidopsidis (strain Emoy2)</name>
    <name type="common">Downy mildew agent</name>
    <name type="synonym">Peronospora arabidopsidis</name>
    <dbReference type="NCBI Taxonomy" id="559515"/>
    <lineage>
        <taxon>Eukaryota</taxon>
        <taxon>Sar</taxon>
        <taxon>Stramenopiles</taxon>
        <taxon>Oomycota</taxon>
        <taxon>Peronosporomycetes</taxon>
        <taxon>Peronosporales</taxon>
        <taxon>Peronosporaceae</taxon>
        <taxon>Hyaloperonospora</taxon>
    </lineage>
</organism>
<dbReference type="EMBL" id="JH597982">
    <property type="status" value="NOT_ANNOTATED_CDS"/>
    <property type="molecule type" value="Genomic_DNA"/>
</dbReference>
<dbReference type="Proteomes" id="UP000011713">
    <property type="component" value="Unassembled WGS sequence"/>
</dbReference>
<dbReference type="VEuPathDB" id="FungiDB:HpaG810532"/>
<protein>
    <submittedName>
        <fullName evidence="1">Uncharacterized protein</fullName>
    </submittedName>
</protein>
<dbReference type="HOGENOM" id="CLU_3036458_0_0_1"/>
<reference evidence="1" key="2">
    <citation type="submission" date="2015-06" db="UniProtKB">
        <authorList>
            <consortium name="EnsemblProtists"/>
        </authorList>
    </citation>
    <scope>IDENTIFICATION</scope>
    <source>
        <strain evidence="1">Emoy2</strain>
    </source>
</reference>
<proteinExistence type="predicted"/>
<evidence type="ECO:0000313" key="1">
    <source>
        <dbReference type="EnsemblProtists" id="HpaP810532"/>
    </source>
</evidence>
<sequence length="55" mass="5897">MLTLTTVTYDCAAFVIDQISSRALFDLNCIEAEASHVSSPPCDGRASAFDGPCER</sequence>
<dbReference type="AlphaFoldDB" id="M4BVI9"/>
<dbReference type="InParanoid" id="M4BVI9"/>